<name>A0A414SKH5_9FIRM</name>
<evidence type="ECO:0000313" key="2">
    <source>
        <dbReference type="Proteomes" id="UP000284220"/>
    </source>
</evidence>
<gene>
    <name evidence="1" type="ORF">DW272_02490</name>
</gene>
<dbReference type="Proteomes" id="UP000284220">
    <property type="component" value="Unassembled WGS sequence"/>
</dbReference>
<organism evidence="1 2">
    <name type="scientific">Blautia obeum</name>
    <dbReference type="NCBI Taxonomy" id="40520"/>
    <lineage>
        <taxon>Bacteria</taxon>
        <taxon>Bacillati</taxon>
        <taxon>Bacillota</taxon>
        <taxon>Clostridia</taxon>
        <taxon>Lachnospirales</taxon>
        <taxon>Lachnospiraceae</taxon>
        <taxon>Blautia</taxon>
    </lineage>
</organism>
<reference evidence="1 2" key="1">
    <citation type="submission" date="2018-08" db="EMBL/GenBank/DDBJ databases">
        <title>A genome reference for cultivated species of the human gut microbiota.</title>
        <authorList>
            <person name="Zou Y."/>
            <person name="Xue W."/>
            <person name="Luo G."/>
        </authorList>
    </citation>
    <scope>NUCLEOTIDE SEQUENCE [LARGE SCALE GENOMIC DNA]</scope>
    <source>
        <strain evidence="1 2">AM22-9LB</strain>
    </source>
</reference>
<accession>A0A414SKH5</accession>
<comment type="caution">
    <text evidence="1">The sequence shown here is derived from an EMBL/GenBank/DDBJ whole genome shotgun (WGS) entry which is preliminary data.</text>
</comment>
<proteinExistence type="predicted"/>
<sequence length="116" mass="14035">MIHICVGRECNDYIDCDKKDICKYSRNKRFPMSVFNLFLLYKRDNRLSGTSKCPYHKSRNYTCWDCAHQTNWEECDVVPKDRLPYVAQDGWKDYSRCGSFKKANYANDYLYEEYKY</sequence>
<evidence type="ECO:0000313" key="1">
    <source>
        <dbReference type="EMBL" id="RHG20095.1"/>
    </source>
</evidence>
<protein>
    <submittedName>
        <fullName evidence="1">Uncharacterized protein</fullName>
    </submittedName>
</protein>
<dbReference type="AlphaFoldDB" id="A0A414SKH5"/>
<dbReference type="EMBL" id="QRHZ01000001">
    <property type="protein sequence ID" value="RHG20095.1"/>
    <property type="molecule type" value="Genomic_DNA"/>
</dbReference>